<dbReference type="KEGG" id="mlr:MELLADRAFT_61185"/>
<dbReference type="AlphaFoldDB" id="F4RDX3"/>
<evidence type="ECO:0000313" key="2">
    <source>
        <dbReference type="EMBL" id="EGG09476.1"/>
    </source>
</evidence>
<dbReference type="Proteomes" id="UP000001072">
    <property type="component" value="Unassembled WGS sequence"/>
</dbReference>
<feature type="region of interest" description="Disordered" evidence="1">
    <location>
        <begin position="1"/>
        <end position="60"/>
    </location>
</feature>
<feature type="compositionally biased region" description="Polar residues" evidence="1">
    <location>
        <begin position="1"/>
        <end position="13"/>
    </location>
</feature>
<feature type="compositionally biased region" description="Polar residues" evidence="1">
    <location>
        <begin position="78"/>
        <end position="117"/>
    </location>
</feature>
<feature type="compositionally biased region" description="Polar residues" evidence="1">
    <location>
        <begin position="46"/>
        <end position="57"/>
    </location>
</feature>
<reference evidence="3" key="1">
    <citation type="journal article" date="2011" name="Proc. Natl. Acad. Sci. U.S.A.">
        <title>Obligate biotrophy features unraveled by the genomic analysis of rust fungi.</title>
        <authorList>
            <person name="Duplessis S."/>
            <person name="Cuomo C.A."/>
            <person name="Lin Y.-C."/>
            <person name="Aerts A."/>
            <person name="Tisserant E."/>
            <person name="Veneault-Fourrey C."/>
            <person name="Joly D.L."/>
            <person name="Hacquard S."/>
            <person name="Amselem J."/>
            <person name="Cantarel B.L."/>
            <person name="Chiu R."/>
            <person name="Coutinho P.M."/>
            <person name="Feau N."/>
            <person name="Field M."/>
            <person name="Frey P."/>
            <person name="Gelhaye E."/>
            <person name="Goldberg J."/>
            <person name="Grabherr M.G."/>
            <person name="Kodira C.D."/>
            <person name="Kohler A."/>
            <person name="Kuees U."/>
            <person name="Lindquist E.A."/>
            <person name="Lucas S.M."/>
            <person name="Mago R."/>
            <person name="Mauceli E."/>
            <person name="Morin E."/>
            <person name="Murat C."/>
            <person name="Pangilinan J.L."/>
            <person name="Park R."/>
            <person name="Pearson M."/>
            <person name="Quesneville H."/>
            <person name="Rouhier N."/>
            <person name="Sakthikumar S."/>
            <person name="Salamov A.A."/>
            <person name="Schmutz J."/>
            <person name="Selles B."/>
            <person name="Shapiro H."/>
            <person name="Tanguay P."/>
            <person name="Tuskan G.A."/>
            <person name="Henrissat B."/>
            <person name="Van de Peer Y."/>
            <person name="Rouze P."/>
            <person name="Ellis J.G."/>
            <person name="Dodds P.N."/>
            <person name="Schein J.E."/>
            <person name="Zhong S."/>
            <person name="Hamelin R.C."/>
            <person name="Grigoriev I.V."/>
            <person name="Szabo L.J."/>
            <person name="Martin F."/>
        </authorList>
    </citation>
    <scope>NUCLEOTIDE SEQUENCE [LARGE SCALE GENOMIC DNA]</scope>
    <source>
        <strain evidence="3">98AG31 / pathotype 3-4-7</strain>
    </source>
</reference>
<feature type="region of interest" description="Disordered" evidence="1">
    <location>
        <begin position="78"/>
        <end position="131"/>
    </location>
</feature>
<dbReference type="OrthoDB" id="10512372at2759"/>
<dbReference type="RefSeq" id="XP_007407203.1">
    <property type="nucleotide sequence ID" value="XM_007407141.1"/>
</dbReference>
<feature type="region of interest" description="Disordered" evidence="1">
    <location>
        <begin position="497"/>
        <end position="520"/>
    </location>
</feature>
<dbReference type="EMBL" id="GL883097">
    <property type="protein sequence ID" value="EGG09476.1"/>
    <property type="molecule type" value="Genomic_DNA"/>
</dbReference>
<accession>F4RDX3</accession>
<feature type="compositionally biased region" description="Polar residues" evidence="1">
    <location>
        <begin position="281"/>
        <end position="293"/>
    </location>
</feature>
<feature type="compositionally biased region" description="Low complexity" evidence="1">
    <location>
        <begin position="307"/>
        <end position="318"/>
    </location>
</feature>
<dbReference type="VEuPathDB" id="FungiDB:MELLADRAFT_61185"/>
<protein>
    <submittedName>
        <fullName evidence="2">Uncharacterized protein</fullName>
    </submittedName>
</protein>
<dbReference type="InParanoid" id="F4RDX3"/>
<gene>
    <name evidence="2" type="ORF">MELLADRAFT_61185</name>
</gene>
<feature type="compositionally biased region" description="Acidic residues" evidence="1">
    <location>
        <begin position="389"/>
        <end position="398"/>
    </location>
</feature>
<sequence>MEYDATQSSSSDSLELGPQRRAPGKERLTLADFLRTTAPADFNPGLKNSSQSVNQPRPSRIPLDFQLSKLNATLFANNKTTSRPSLPIKPSSSASVSNHQGHTTNIQLQAPSSQSHPIQKLRHAGTASHPDLASLVRVARKRSKTLITQPDSSLQPPSENPNPSTSTFHYSAHLPSSSNLSSTTIAPRVTPLPKPKQAPSSPIRAILPNNASCHQFNSLNSPDDFNPYSQSPSGPGCRNSAPITTSSHPSVVSLQPVRLARASTGSSRCYSISYSDDPGTDHTSQSTLNSQLASLPTESPYSPPSLSPSLDPPLAFTSGTGGTGLAGLVAAHKERRKAKDSSSSRSINSDTDSIFLKCKSSSGQQSIYDFLRSTHPPKRSTARSTASDTADETDEEGEDTRHIRRTLEPVPPAAFQYFHRLLPTSSAINVDYSQEPSRSVVMDRSASHAALNLNGQWAWGGQNDNHTEPLDQHSLFHTTLNSPVTLTPVDMAKSAKLNLRNRSISKPNPPTSSHPSREEDAQANVSCPIYHTPSCLTSIFMICQLSPRAMNARRHQVGSVFLIGHLYHSNICWRNDGDSYTPVVHCVFS</sequence>
<evidence type="ECO:0000313" key="3">
    <source>
        <dbReference type="Proteomes" id="UP000001072"/>
    </source>
</evidence>
<organism evidence="3">
    <name type="scientific">Melampsora larici-populina (strain 98AG31 / pathotype 3-4-7)</name>
    <name type="common">Poplar leaf rust fungus</name>
    <dbReference type="NCBI Taxonomy" id="747676"/>
    <lineage>
        <taxon>Eukaryota</taxon>
        <taxon>Fungi</taxon>
        <taxon>Dikarya</taxon>
        <taxon>Basidiomycota</taxon>
        <taxon>Pucciniomycotina</taxon>
        <taxon>Pucciniomycetes</taxon>
        <taxon>Pucciniales</taxon>
        <taxon>Melampsoraceae</taxon>
        <taxon>Melampsora</taxon>
    </lineage>
</organism>
<feature type="region of interest" description="Disordered" evidence="1">
    <location>
        <begin position="146"/>
        <end position="252"/>
    </location>
</feature>
<dbReference type="GeneID" id="18929691"/>
<feature type="compositionally biased region" description="Polar residues" evidence="1">
    <location>
        <begin position="209"/>
        <end position="233"/>
    </location>
</feature>
<feature type="region of interest" description="Disordered" evidence="1">
    <location>
        <begin position="271"/>
        <end position="321"/>
    </location>
</feature>
<feature type="compositionally biased region" description="Polar residues" evidence="1">
    <location>
        <begin position="241"/>
        <end position="252"/>
    </location>
</feature>
<feature type="region of interest" description="Disordered" evidence="1">
    <location>
        <begin position="371"/>
        <end position="401"/>
    </location>
</feature>
<name>F4RDX3_MELLP</name>
<proteinExistence type="predicted"/>
<evidence type="ECO:0000256" key="1">
    <source>
        <dbReference type="SAM" id="MobiDB-lite"/>
    </source>
</evidence>
<dbReference type="HOGENOM" id="CLU_463129_0_0_1"/>
<feature type="compositionally biased region" description="Low complexity" evidence="1">
    <location>
        <begin position="161"/>
        <end position="187"/>
    </location>
</feature>
<keyword evidence="3" id="KW-1185">Reference proteome</keyword>
<feature type="compositionally biased region" description="Polar residues" evidence="1">
    <location>
        <begin position="146"/>
        <end position="155"/>
    </location>
</feature>